<dbReference type="SUPFAM" id="SSF48726">
    <property type="entry name" value="Immunoglobulin"/>
    <property type="match status" value="1"/>
</dbReference>
<reference evidence="8" key="2">
    <citation type="submission" date="2025-09" db="UniProtKB">
        <authorList>
            <consortium name="Ensembl"/>
        </authorList>
    </citation>
    <scope>IDENTIFICATION</scope>
</reference>
<dbReference type="InterPro" id="IPR051287">
    <property type="entry name" value="TCR_variable_region"/>
</dbReference>
<keyword evidence="6" id="KW-1133">Transmembrane helix</keyword>
<feature type="transmembrane region" description="Helical" evidence="6">
    <location>
        <begin position="172"/>
        <end position="195"/>
    </location>
</feature>
<dbReference type="InParanoid" id="A0A3Q3M9T4"/>
<keyword evidence="6" id="KW-0472">Membrane</keyword>
<evidence type="ECO:0000256" key="3">
    <source>
        <dbReference type="ARBA" id="ARBA00023170"/>
    </source>
</evidence>
<keyword evidence="2" id="KW-1064">Adaptive immunity</keyword>
<dbReference type="InterPro" id="IPR036179">
    <property type="entry name" value="Ig-like_dom_sf"/>
</dbReference>
<dbReference type="GO" id="GO:0042101">
    <property type="term" value="C:T cell receptor complex"/>
    <property type="evidence" value="ECO:0007669"/>
    <property type="project" value="UniProtKB-KW"/>
</dbReference>
<keyword evidence="6" id="KW-0812">Transmembrane</keyword>
<dbReference type="InterPro" id="IPR013106">
    <property type="entry name" value="Ig_V-set"/>
</dbReference>
<evidence type="ECO:0000256" key="5">
    <source>
        <dbReference type="ARBA" id="ARBA00043266"/>
    </source>
</evidence>
<sequence length="214" mass="24829">GLFWLLFSLVRYKHNMSSCKGEDRVIQPTEDVFASEGDIVTLDCTFETTRTSPTLFWYRQKCNDFPRYMLKSYSDKAEKASEFQTDRFNAKLQLTDSAVYYCALEPTVTGNTTTLESLFKHTFQSLIEISKLTFQGGAKLLLNYTKKRNFNIQHTAIHDTDTLLHSACSHCIYGSFLVLSIFNYMLTIIFLNYLIRFPFFWFRLIGLVNCSKPS</sequence>
<evidence type="ECO:0000256" key="2">
    <source>
        <dbReference type="ARBA" id="ARBA00023130"/>
    </source>
</evidence>
<reference evidence="8" key="1">
    <citation type="submission" date="2025-08" db="UniProtKB">
        <authorList>
            <consortium name="Ensembl"/>
        </authorList>
    </citation>
    <scope>IDENTIFICATION</scope>
</reference>
<dbReference type="Pfam" id="PF07686">
    <property type="entry name" value="V-set"/>
    <property type="match status" value="1"/>
</dbReference>
<evidence type="ECO:0000256" key="1">
    <source>
        <dbReference type="ARBA" id="ARBA00022729"/>
    </source>
</evidence>
<proteinExistence type="predicted"/>
<feature type="domain" description="Ig-like" evidence="7">
    <location>
        <begin position="23"/>
        <end position="116"/>
    </location>
</feature>
<keyword evidence="5" id="KW-0391">Immunity</keyword>
<dbReference type="Proteomes" id="UP000261660">
    <property type="component" value="Unplaced"/>
</dbReference>
<dbReference type="GeneTree" id="ENSGT01030000234557"/>
<dbReference type="GO" id="GO:0002250">
    <property type="term" value="P:adaptive immune response"/>
    <property type="evidence" value="ECO:0007669"/>
    <property type="project" value="UniProtKB-KW"/>
</dbReference>
<keyword evidence="5" id="KW-1279">T cell receptor</keyword>
<evidence type="ECO:0000259" key="7">
    <source>
        <dbReference type="PROSITE" id="PS50835"/>
    </source>
</evidence>
<name>A0A3Q3M9T4_9LABR</name>
<keyword evidence="4" id="KW-0393">Immunoglobulin domain</keyword>
<evidence type="ECO:0000256" key="6">
    <source>
        <dbReference type="SAM" id="Phobius"/>
    </source>
</evidence>
<dbReference type="AlphaFoldDB" id="A0A3Q3M9T4"/>
<protein>
    <recommendedName>
        <fullName evidence="7">Ig-like domain-containing protein</fullName>
    </recommendedName>
</protein>
<evidence type="ECO:0000256" key="4">
    <source>
        <dbReference type="ARBA" id="ARBA00023319"/>
    </source>
</evidence>
<evidence type="ECO:0000313" key="8">
    <source>
        <dbReference type="Ensembl" id="ENSLBEP00000017180.1"/>
    </source>
</evidence>
<evidence type="ECO:0000313" key="9">
    <source>
        <dbReference type="Proteomes" id="UP000261660"/>
    </source>
</evidence>
<keyword evidence="3" id="KW-0675">Receptor</keyword>
<dbReference type="PROSITE" id="PS50835">
    <property type="entry name" value="IG_LIKE"/>
    <property type="match status" value="1"/>
</dbReference>
<dbReference type="Gene3D" id="2.60.40.10">
    <property type="entry name" value="Immunoglobulins"/>
    <property type="match status" value="1"/>
</dbReference>
<dbReference type="STRING" id="56723.ENSLBEP00000017180"/>
<dbReference type="PANTHER" id="PTHR19367">
    <property type="entry name" value="T-CELL RECEPTOR ALPHA CHAIN V REGION"/>
    <property type="match status" value="1"/>
</dbReference>
<keyword evidence="9" id="KW-1185">Reference proteome</keyword>
<dbReference type="InterPro" id="IPR013783">
    <property type="entry name" value="Ig-like_fold"/>
</dbReference>
<organism evidence="8 9">
    <name type="scientific">Labrus bergylta</name>
    <name type="common">ballan wrasse</name>
    <dbReference type="NCBI Taxonomy" id="56723"/>
    <lineage>
        <taxon>Eukaryota</taxon>
        <taxon>Metazoa</taxon>
        <taxon>Chordata</taxon>
        <taxon>Craniata</taxon>
        <taxon>Vertebrata</taxon>
        <taxon>Euteleostomi</taxon>
        <taxon>Actinopterygii</taxon>
        <taxon>Neopterygii</taxon>
        <taxon>Teleostei</taxon>
        <taxon>Neoteleostei</taxon>
        <taxon>Acanthomorphata</taxon>
        <taxon>Eupercaria</taxon>
        <taxon>Labriformes</taxon>
        <taxon>Labridae</taxon>
        <taxon>Labrus</taxon>
    </lineage>
</organism>
<dbReference type="InterPro" id="IPR007110">
    <property type="entry name" value="Ig-like_dom"/>
</dbReference>
<accession>A0A3Q3M9T4</accession>
<dbReference type="Ensembl" id="ENSLBET00000018146.1">
    <property type="protein sequence ID" value="ENSLBEP00000017180.1"/>
    <property type="gene ID" value="ENSLBEG00000013214.1"/>
</dbReference>
<keyword evidence="1" id="KW-0732">Signal</keyword>
<dbReference type="PANTHER" id="PTHR19367:SF18">
    <property type="entry name" value="T CELL RECEPTOR ALPHA VARIABLE 16"/>
    <property type="match status" value="1"/>
</dbReference>